<comment type="subcellular location">
    <subcellularLocation>
        <location evidence="2">Mitochondrion inner membrane</location>
        <topology evidence="2">Multi-pass membrane protein</topology>
    </subcellularLocation>
</comment>
<dbReference type="GO" id="GO:0003954">
    <property type="term" value="F:NADH dehydrogenase activity"/>
    <property type="evidence" value="ECO:0007669"/>
    <property type="project" value="TreeGrafter"/>
</dbReference>
<evidence type="ECO:0000256" key="13">
    <source>
        <dbReference type="ARBA" id="ARBA00023075"/>
    </source>
</evidence>
<dbReference type="PRINTS" id="PR01434">
    <property type="entry name" value="NADHDHGNASE5"/>
</dbReference>
<dbReference type="InterPro" id="IPR003945">
    <property type="entry name" value="NU5C-like"/>
</dbReference>
<keyword evidence="6" id="KW-0679">Respiratory chain</keyword>
<dbReference type="InterPro" id="IPR001750">
    <property type="entry name" value="ND/Mrp_TM"/>
</dbReference>
<feature type="transmembrane region" description="Helical" evidence="17">
    <location>
        <begin position="214"/>
        <end position="234"/>
    </location>
</feature>
<evidence type="ECO:0000256" key="14">
    <source>
        <dbReference type="ARBA" id="ARBA00023128"/>
    </source>
</evidence>
<dbReference type="GO" id="GO:0042773">
    <property type="term" value="P:ATP synthesis coupled electron transport"/>
    <property type="evidence" value="ECO:0007669"/>
    <property type="project" value="InterPro"/>
</dbReference>
<dbReference type="Pfam" id="PF06455">
    <property type="entry name" value="NADH5_C"/>
    <property type="match status" value="1"/>
</dbReference>
<dbReference type="GO" id="GO:0015990">
    <property type="term" value="P:electron transport coupled proton transport"/>
    <property type="evidence" value="ECO:0007669"/>
    <property type="project" value="TreeGrafter"/>
</dbReference>
<keyword evidence="10" id="KW-0249">Electron transport</keyword>
<name>A0A330IWF8_9CRUS</name>
<protein>
    <recommendedName>
        <fullName evidence="4 17">NADH-ubiquinone oxidoreductase chain 5</fullName>
        <ecNumber evidence="3 17">7.1.1.2</ecNumber>
    </recommendedName>
</protein>
<proteinExistence type="inferred from homology"/>
<evidence type="ECO:0000256" key="1">
    <source>
        <dbReference type="ARBA" id="ARBA00003257"/>
    </source>
</evidence>
<comment type="catalytic activity">
    <reaction evidence="16 17">
        <text>a ubiquinone + NADH + 5 H(+)(in) = a ubiquinol + NAD(+) + 4 H(+)(out)</text>
        <dbReference type="Rhea" id="RHEA:29091"/>
        <dbReference type="Rhea" id="RHEA-COMP:9565"/>
        <dbReference type="Rhea" id="RHEA-COMP:9566"/>
        <dbReference type="ChEBI" id="CHEBI:15378"/>
        <dbReference type="ChEBI" id="CHEBI:16389"/>
        <dbReference type="ChEBI" id="CHEBI:17976"/>
        <dbReference type="ChEBI" id="CHEBI:57540"/>
        <dbReference type="ChEBI" id="CHEBI:57945"/>
        <dbReference type="EC" id="7.1.1.2"/>
    </reaction>
</comment>
<keyword evidence="12 17" id="KW-0520">NAD</keyword>
<dbReference type="InterPro" id="IPR010934">
    <property type="entry name" value="NADH_DH_su5_C"/>
</dbReference>
<keyword evidence="9" id="KW-1278">Translocase</keyword>
<feature type="transmembrane region" description="Helical" evidence="17">
    <location>
        <begin position="419"/>
        <end position="443"/>
    </location>
</feature>
<dbReference type="Pfam" id="PF00662">
    <property type="entry name" value="Proton_antipo_N"/>
    <property type="match status" value="1"/>
</dbReference>
<reference evidence="21" key="1">
    <citation type="submission" date="2016-05" db="EMBL/GenBank/DDBJ databases">
        <title>Mitogenome Hyalella lucifugax.</title>
        <authorList>
            <person name="Pons J."/>
            <person name="Jurado-Rivera J.A."/>
            <person name="Jaume D."/>
            <person name="Juan C."/>
        </authorList>
    </citation>
    <scope>NUCLEOTIDE SEQUENCE</scope>
    <source>
        <tissue evidence="21">Adult</tissue>
    </source>
</reference>
<organism evidence="21">
    <name type="scientific">Hyalella lucifugax</name>
    <dbReference type="NCBI Taxonomy" id="1867949"/>
    <lineage>
        <taxon>Eukaryota</taxon>
        <taxon>Metazoa</taxon>
        <taxon>Ecdysozoa</taxon>
        <taxon>Arthropoda</taxon>
        <taxon>Crustacea</taxon>
        <taxon>Multicrustacea</taxon>
        <taxon>Malacostraca</taxon>
        <taxon>Eumalacostraca</taxon>
        <taxon>Peracarida</taxon>
        <taxon>Amphipoda</taxon>
        <taxon>Senticaudata</taxon>
        <taxon>Talitrida</taxon>
        <taxon>Talitroidea</taxon>
        <taxon>Hyalellidae</taxon>
        <taxon>Hyalella</taxon>
    </lineage>
</organism>
<evidence type="ECO:0000256" key="12">
    <source>
        <dbReference type="ARBA" id="ARBA00023027"/>
    </source>
</evidence>
<feature type="transmembrane region" description="Helical" evidence="17">
    <location>
        <begin position="183"/>
        <end position="202"/>
    </location>
</feature>
<evidence type="ECO:0000256" key="8">
    <source>
        <dbReference type="ARBA" id="ARBA00022792"/>
    </source>
</evidence>
<feature type="domain" description="NADH dehydrogenase subunit 5 C-terminal" evidence="20">
    <location>
        <begin position="390"/>
        <end position="569"/>
    </location>
</feature>
<evidence type="ECO:0000256" key="2">
    <source>
        <dbReference type="ARBA" id="ARBA00004448"/>
    </source>
</evidence>
<dbReference type="InterPro" id="IPR001516">
    <property type="entry name" value="Proton_antipo_N"/>
</dbReference>
<dbReference type="AlphaFoldDB" id="A0A330IWF8"/>
<dbReference type="GO" id="GO:0008137">
    <property type="term" value="F:NADH dehydrogenase (ubiquinone) activity"/>
    <property type="evidence" value="ECO:0007669"/>
    <property type="project" value="UniProtKB-EC"/>
</dbReference>
<feature type="transmembrane region" description="Helical" evidence="17">
    <location>
        <begin position="549"/>
        <end position="570"/>
    </location>
</feature>
<evidence type="ECO:0000313" key="21">
    <source>
        <dbReference type="EMBL" id="SBT96172.1"/>
    </source>
</evidence>
<evidence type="ECO:0000256" key="3">
    <source>
        <dbReference type="ARBA" id="ARBA00012944"/>
    </source>
</evidence>
<keyword evidence="11 17" id="KW-1133">Transmembrane helix</keyword>
<evidence type="ECO:0000256" key="5">
    <source>
        <dbReference type="ARBA" id="ARBA00022448"/>
    </source>
</evidence>
<feature type="transmembrane region" description="Helical" evidence="17">
    <location>
        <begin position="89"/>
        <end position="107"/>
    </location>
</feature>
<keyword evidence="8" id="KW-0999">Mitochondrion inner membrane</keyword>
<sequence>MKLMNNVYKIFCLLTAVIMTSSLVMIFIFIYKEKTIILDWEIMMFNSSSITMSILIDWMSLIFLSTVMTITASICLFSSYYMREEMNKIRFMLLLMLFVASMIFLIISPNLISLLLGWDGLGLTSYALVIYYQNESACNAGMLTLLSNRIGDVCILMVIGVLSYAGSWNFFCMETTEYKMTCFFIVLAAMTKSAQIPFSAWLPAAMAAPTPVSALVHSSTLVTAGVYLIIRFFHILEKSLFLQGLLIISVLTMLMAGWGANFETDLKKIVALSTLSQLGLMMMILSMGMKNIAFFHMISHAMFKSTLFMSAGVMIHMTNSAQDSRFMGGMWASSPVLMTVFSMMNLSLLGFPFLSGFFSKDLTLDFAISNLFNSTILMLIIMATGMTVAYSLRVIYLAVTNNGNSKSAYNLEDSDNSVIISVSVLFFMGILVGYMFSWAVMWTPYSLMMTNLNKYYILCIMFISGMVTMLTLNHQKIINYTFNLTLITTSSSKMWNLPFLTTKNLTKFALMAGLNSSQLMDKGWLETYPPKKMTFVLSYYSSMLQKGQVTVLISAYLVTFSLLIFLGLLYY</sequence>
<dbReference type="EMBL" id="LT594767">
    <property type="protein sequence ID" value="SBT96172.1"/>
    <property type="molecule type" value="Genomic_DNA"/>
</dbReference>
<evidence type="ECO:0000256" key="15">
    <source>
        <dbReference type="ARBA" id="ARBA00023136"/>
    </source>
</evidence>
<keyword evidence="14 17" id="KW-0496">Mitochondrion</keyword>
<comment type="similarity">
    <text evidence="17">Belongs to the complex I subunit 5 family.</text>
</comment>
<dbReference type="GO" id="GO:0005743">
    <property type="term" value="C:mitochondrial inner membrane"/>
    <property type="evidence" value="ECO:0007669"/>
    <property type="project" value="UniProtKB-SubCell"/>
</dbReference>
<feature type="transmembrane region" description="Helical" evidence="17">
    <location>
        <begin position="455"/>
        <end position="472"/>
    </location>
</feature>
<feature type="domain" description="NADH-Ubiquinone oxidoreductase (complex I) chain 5 N-terminal" evidence="19">
    <location>
        <begin position="44"/>
        <end position="92"/>
    </location>
</feature>
<evidence type="ECO:0000256" key="11">
    <source>
        <dbReference type="ARBA" id="ARBA00022989"/>
    </source>
</evidence>
<evidence type="ECO:0000256" key="7">
    <source>
        <dbReference type="ARBA" id="ARBA00022692"/>
    </source>
</evidence>
<feature type="transmembrane region" description="Helical" evidence="17">
    <location>
        <begin position="375"/>
        <end position="399"/>
    </location>
</feature>
<feature type="transmembrane region" description="Helical" evidence="17">
    <location>
        <begin position="153"/>
        <end position="171"/>
    </location>
</feature>
<evidence type="ECO:0000259" key="20">
    <source>
        <dbReference type="Pfam" id="PF06455"/>
    </source>
</evidence>
<accession>A0A330IWF8</accession>
<comment type="function">
    <text evidence="1">Core subunit of the mitochondrial membrane respiratory chain NADH dehydrogenase (Complex I) that is believed to belong to the minimal assembly required for catalysis. Complex I functions in the transfer of electrons from NADH to the respiratory chain. The immediate electron acceptor for the enzyme is believed to be ubiquinone.</text>
</comment>
<comment type="function">
    <text evidence="17">Core subunit of the mitochondrial membrane respiratory chain NADH dehydrogenase (Complex I) which catalyzes electron transfer from NADH through the respiratory chain, using ubiquinone as an electron acceptor. Essential for the catalytic activity and assembly of complex I.</text>
</comment>
<keyword evidence="5 17" id="KW-0813">Transport</keyword>
<dbReference type="PANTHER" id="PTHR42829:SF2">
    <property type="entry name" value="NADH-UBIQUINONE OXIDOREDUCTASE CHAIN 5"/>
    <property type="match status" value="1"/>
</dbReference>
<feature type="transmembrane region" description="Helical" evidence="17">
    <location>
        <begin position="50"/>
        <end position="77"/>
    </location>
</feature>
<evidence type="ECO:0000256" key="16">
    <source>
        <dbReference type="ARBA" id="ARBA00049551"/>
    </source>
</evidence>
<feature type="domain" description="NADH:quinone oxidoreductase/Mrp antiporter transmembrane" evidence="18">
    <location>
        <begin position="108"/>
        <end position="385"/>
    </location>
</feature>
<evidence type="ECO:0000259" key="19">
    <source>
        <dbReference type="Pfam" id="PF00662"/>
    </source>
</evidence>
<dbReference type="EC" id="7.1.1.2" evidence="3 17"/>
<dbReference type="PANTHER" id="PTHR42829">
    <property type="entry name" value="NADH-UBIQUINONE OXIDOREDUCTASE CHAIN 5"/>
    <property type="match status" value="1"/>
</dbReference>
<evidence type="ECO:0000256" key="17">
    <source>
        <dbReference type="RuleBase" id="RU003404"/>
    </source>
</evidence>
<evidence type="ECO:0000256" key="6">
    <source>
        <dbReference type="ARBA" id="ARBA00022660"/>
    </source>
</evidence>
<dbReference type="Pfam" id="PF00361">
    <property type="entry name" value="Proton_antipo_M"/>
    <property type="match status" value="1"/>
</dbReference>
<evidence type="ECO:0000259" key="18">
    <source>
        <dbReference type="Pfam" id="PF00361"/>
    </source>
</evidence>
<feature type="transmembrane region" description="Helical" evidence="17">
    <location>
        <begin position="336"/>
        <end position="355"/>
    </location>
</feature>
<feature type="transmembrane region" description="Helical" evidence="17">
    <location>
        <begin position="240"/>
        <end position="262"/>
    </location>
</feature>
<evidence type="ECO:0000256" key="9">
    <source>
        <dbReference type="ARBA" id="ARBA00022967"/>
    </source>
</evidence>
<evidence type="ECO:0000256" key="10">
    <source>
        <dbReference type="ARBA" id="ARBA00022982"/>
    </source>
</evidence>
<geneLocation type="mitochondrion" evidence="21"/>
<gene>
    <name evidence="21" type="primary">ND5</name>
</gene>
<keyword evidence="15 17" id="KW-0472">Membrane</keyword>
<feature type="transmembrane region" description="Helical" evidence="17">
    <location>
        <begin position="7"/>
        <end position="30"/>
    </location>
</feature>
<keyword evidence="7 17" id="KW-0812">Transmembrane</keyword>
<keyword evidence="13 17" id="KW-0830">Ubiquinone</keyword>
<evidence type="ECO:0000256" key="4">
    <source>
        <dbReference type="ARBA" id="ARBA00021096"/>
    </source>
</evidence>